<dbReference type="Proteomes" id="UP000195514">
    <property type="component" value="Chromosome I"/>
</dbReference>
<accession>A0A1Y6K6S0</accession>
<keyword evidence="1" id="KW-0472">Membrane</keyword>
<dbReference type="AlphaFoldDB" id="A0A1Y6K6S0"/>
<name>A0A1Y6K6S0_9CHLR</name>
<protein>
    <submittedName>
        <fullName evidence="2">Uncharacterized protein</fullName>
    </submittedName>
</protein>
<organism evidence="2 3">
    <name type="scientific">Candidatus Brevifilum fermentans</name>
    <dbReference type="NCBI Taxonomy" id="1986204"/>
    <lineage>
        <taxon>Bacteria</taxon>
        <taxon>Bacillati</taxon>
        <taxon>Chloroflexota</taxon>
        <taxon>Anaerolineae</taxon>
        <taxon>Anaerolineales</taxon>
        <taxon>Anaerolineaceae</taxon>
        <taxon>Candidatus Brevifilum</taxon>
    </lineage>
</organism>
<dbReference type="KEGG" id="abat:CFX1CAM_2229"/>
<gene>
    <name evidence="2" type="ORF">CFX1CAM_2229</name>
</gene>
<dbReference type="EMBL" id="LT859958">
    <property type="protein sequence ID" value="SMX55294.1"/>
    <property type="molecule type" value="Genomic_DNA"/>
</dbReference>
<sequence length="56" mass="6827">MVYSLYRWLILLFKVIAKIHFQILNLHGIITFVIFNSHMCYNYYVILLYDCPQNLN</sequence>
<evidence type="ECO:0000313" key="2">
    <source>
        <dbReference type="EMBL" id="SMX55294.1"/>
    </source>
</evidence>
<evidence type="ECO:0000256" key="1">
    <source>
        <dbReference type="SAM" id="Phobius"/>
    </source>
</evidence>
<proteinExistence type="predicted"/>
<keyword evidence="1" id="KW-0812">Transmembrane</keyword>
<evidence type="ECO:0000313" key="3">
    <source>
        <dbReference type="Proteomes" id="UP000195514"/>
    </source>
</evidence>
<keyword evidence="1" id="KW-1133">Transmembrane helix</keyword>
<reference evidence="3" key="1">
    <citation type="submission" date="2017-05" db="EMBL/GenBank/DDBJ databases">
        <authorList>
            <person name="Kirkegaard R."/>
            <person name="Mcilroy J S."/>
        </authorList>
    </citation>
    <scope>NUCLEOTIDE SEQUENCE [LARGE SCALE GENOMIC DNA]</scope>
</reference>
<keyword evidence="3" id="KW-1185">Reference proteome</keyword>
<feature type="transmembrane region" description="Helical" evidence="1">
    <location>
        <begin position="6"/>
        <end position="35"/>
    </location>
</feature>